<reference evidence="3" key="1">
    <citation type="journal article" date="2021" name="Sci. Rep.">
        <title>Diploid genomic architecture of Nitzschia inconspicua, an elite biomass production diatom.</title>
        <authorList>
            <person name="Oliver A."/>
            <person name="Podell S."/>
            <person name="Pinowska A."/>
            <person name="Traller J.C."/>
            <person name="Smith S.R."/>
            <person name="McClure R."/>
            <person name="Beliaev A."/>
            <person name="Bohutskyi P."/>
            <person name="Hill E.A."/>
            <person name="Rabines A."/>
            <person name="Zheng H."/>
            <person name="Allen L.Z."/>
            <person name="Kuo A."/>
            <person name="Grigoriev I.V."/>
            <person name="Allen A.E."/>
            <person name="Hazlebeck D."/>
            <person name="Allen E.E."/>
        </authorList>
    </citation>
    <scope>NUCLEOTIDE SEQUENCE</scope>
    <source>
        <strain evidence="3">Hildebrandi</strain>
    </source>
</reference>
<keyword evidence="1" id="KW-0472">Membrane</keyword>
<keyword evidence="4" id="KW-1185">Reference proteome</keyword>
<keyword evidence="1" id="KW-1133">Transmembrane helix</keyword>
<evidence type="ECO:0000313" key="4">
    <source>
        <dbReference type="Proteomes" id="UP000693970"/>
    </source>
</evidence>
<evidence type="ECO:0000256" key="1">
    <source>
        <dbReference type="SAM" id="Phobius"/>
    </source>
</evidence>
<dbReference type="Pfam" id="PF10615">
    <property type="entry name" value="DUF2470"/>
    <property type="match status" value="1"/>
</dbReference>
<keyword evidence="1" id="KW-0812">Transmembrane</keyword>
<dbReference type="PANTHER" id="PTHR37783">
    <property type="entry name" value="MEMBRANE PROTEIN, PUTATIVE (AFU_ORTHOLOGUE AFUA_1G04315)-RELATED"/>
    <property type="match status" value="1"/>
</dbReference>
<comment type="caution">
    <text evidence="3">The sequence shown here is derived from an EMBL/GenBank/DDBJ whole genome shotgun (WGS) entry which is preliminary data.</text>
</comment>
<accession>A0A9K3LAW2</accession>
<name>A0A9K3LAW2_9STRA</name>
<protein>
    <submittedName>
        <fullName evidence="3">DUF2470 domain containing protein</fullName>
    </submittedName>
</protein>
<feature type="transmembrane region" description="Helical" evidence="1">
    <location>
        <begin position="148"/>
        <end position="165"/>
    </location>
</feature>
<reference evidence="3" key="2">
    <citation type="submission" date="2021-04" db="EMBL/GenBank/DDBJ databases">
        <authorList>
            <person name="Podell S."/>
        </authorList>
    </citation>
    <scope>NUCLEOTIDE SEQUENCE</scope>
    <source>
        <strain evidence="3">Hildebrandi</strain>
    </source>
</reference>
<dbReference type="Proteomes" id="UP000693970">
    <property type="component" value="Unassembled WGS sequence"/>
</dbReference>
<dbReference type="EMBL" id="JAGRRH010000014">
    <property type="protein sequence ID" value="KAG7358894.1"/>
    <property type="molecule type" value="Genomic_DNA"/>
</dbReference>
<dbReference type="InterPro" id="IPR019595">
    <property type="entry name" value="DUF2470"/>
</dbReference>
<gene>
    <name evidence="3" type="ORF">IV203_015483</name>
</gene>
<proteinExistence type="predicted"/>
<evidence type="ECO:0000259" key="2">
    <source>
        <dbReference type="Pfam" id="PF10615"/>
    </source>
</evidence>
<feature type="domain" description="DUF2470" evidence="2">
    <location>
        <begin position="30"/>
        <end position="109"/>
    </location>
</feature>
<organism evidence="3 4">
    <name type="scientific">Nitzschia inconspicua</name>
    <dbReference type="NCBI Taxonomy" id="303405"/>
    <lineage>
        <taxon>Eukaryota</taxon>
        <taxon>Sar</taxon>
        <taxon>Stramenopiles</taxon>
        <taxon>Ochrophyta</taxon>
        <taxon>Bacillariophyta</taxon>
        <taxon>Bacillariophyceae</taxon>
        <taxon>Bacillariophycidae</taxon>
        <taxon>Bacillariales</taxon>
        <taxon>Bacillariaceae</taxon>
        <taxon>Nitzschia</taxon>
    </lineage>
</organism>
<dbReference type="AlphaFoldDB" id="A0A9K3LAW2"/>
<evidence type="ECO:0000313" key="3">
    <source>
        <dbReference type="EMBL" id="KAG7358894.1"/>
    </source>
</evidence>
<dbReference type="OrthoDB" id="200019at2759"/>
<dbReference type="PANTHER" id="PTHR37783:SF1">
    <property type="entry name" value="MEMBRANE PROTEIN, PUTATIVE (AFU_ORTHOLOGUE AFUA_1G04315)-RELATED"/>
    <property type="match status" value="1"/>
</dbReference>
<sequence length="175" mass="19419">MASNSPLPLTDDDAVVDIVQLEADIQKSAPRVMKHMNADHAASLKAYALAFGEHPDASKTQSATLTGLDVEGFWLDLTLEDGTTVSNVLVPYDRRIQSAKELHAIAVDMHTAAFAKLGVFYKIQSGFYTQAFKMMGVQTYKSAKKRPFQTMTVVTLTLFAMAYSYRSYNKTPTRR</sequence>